<evidence type="ECO:0000256" key="10">
    <source>
        <dbReference type="ARBA" id="ARBA00023136"/>
    </source>
</evidence>
<keyword evidence="6 11" id="KW-1003">Cell membrane</keyword>
<evidence type="ECO:0000256" key="11">
    <source>
        <dbReference type="HAMAP-Rule" id="MF_00024"/>
    </source>
</evidence>
<dbReference type="Proteomes" id="UP001321047">
    <property type="component" value="Unassembled WGS sequence"/>
</dbReference>
<comment type="function">
    <text evidence="1 11">Converts cobyric acid to cobinamide by the addition of aminopropanol on the F carboxylic group.</text>
</comment>
<dbReference type="AlphaFoldDB" id="A0AAP2Z7A5"/>
<organism evidence="12 13">
    <name type="scientific">Natronosalvus hydrolyticus</name>
    <dbReference type="NCBI Taxonomy" id="2979988"/>
    <lineage>
        <taxon>Archaea</taxon>
        <taxon>Methanobacteriati</taxon>
        <taxon>Methanobacteriota</taxon>
        <taxon>Stenosarchaea group</taxon>
        <taxon>Halobacteria</taxon>
        <taxon>Halobacteriales</taxon>
        <taxon>Natrialbaceae</taxon>
        <taxon>Natronosalvus</taxon>
    </lineage>
</organism>
<evidence type="ECO:0000256" key="1">
    <source>
        <dbReference type="ARBA" id="ARBA00003384"/>
    </source>
</evidence>
<keyword evidence="10 11" id="KW-0472">Membrane</keyword>
<dbReference type="HAMAP" id="MF_00024">
    <property type="entry name" value="CobD_CbiB"/>
    <property type="match status" value="1"/>
</dbReference>
<accession>A0AAP2Z7A5</accession>
<evidence type="ECO:0000256" key="6">
    <source>
        <dbReference type="ARBA" id="ARBA00022475"/>
    </source>
</evidence>
<evidence type="ECO:0000256" key="7">
    <source>
        <dbReference type="ARBA" id="ARBA00022573"/>
    </source>
</evidence>
<evidence type="ECO:0000256" key="5">
    <source>
        <dbReference type="ARBA" id="ARBA00016185"/>
    </source>
</evidence>
<dbReference type="PANTHER" id="PTHR34308:SF1">
    <property type="entry name" value="COBALAMIN BIOSYNTHESIS PROTEIN CBIB"/>
    <property type="match status" value="1"/>
</dbReference>
<feature type="transmembrane region" description="Helical" evidence="11">
    <location>
        <begin position="81"/>
        <end position="100"/>
    </location>
</feature>
<comment type="subcellular location">
    <subcellularLocation>
        <location evidence="2 11">Cell membrane</location>
        <topology evidence="2 11">Multi-pass membrane protein</topology>
    </subcellularLocation>
</comment>
<evidence type="ECO:0000256" key="8">
    <source>
        <dbReference type="ARBA" id="ARBA00022692"/>
    </source>
</evidence>
<feature type="transmembrane region" description="Helical" evidence="11">
    <location>
        <begin position="51"/>
        <end position="74"/>
    </location>
</feature>
<sequence length="351" mass="36489">MTLTTLAIIGLAFSLDLLLGEPPTTLHPVAWFGRLVGAVDREWPLLDARKAGIAIATVLPLFPALVAGGAVLLALEVAPMIGAIVAAIVLFLTISLRMLLDITREVVDATAGDLESAREAVRSLVGRDTEALDGAGIRSAAIESVAENLADGFVSTLLPFALLAPISLPTAAAVVAWVKAVNTLDSMLGYPSKPIGTASARLDDAVMYVPARVSACCLALASRRPGALAHARAWARVPASPNSGWPMATLASGLDVRLEKPGAYVLNPDGPQPTVEDGHRAVSIVGGAAVIAVGLAAVAAVYAPALESVLAPPLHAGLEMMFGALESVFGVLEWIRDFLGRLWRWLQGVRT</sequence>
<reference evidence="12 13" key="1">
    <citation type="submission" date="2022-09" db="EMBL/GenBank/DDBJ databases">
        <title>Enrichment on poylsaccharides allowed isolation of novel metabolic and taxonomic groups of Haloarchaea.</title>
        <authorList>
            <person name="Sorokin D.Y."/>
            <person name="Elcheninov A.G."/>
            <person name="Khizhniak T.V."/>
            <person name="Kolganova T.V."/>
            <person name="Kublanov I.V."/>
        </authorList>
    </citation>
    <scope>NUCLEOTIDE SEQUENCE [LARGE SCALE GENOMIC DNA]</scope>
    <source>
        <strain evidence="12 13">AArc-curdl1</strain>
    </source>
</reference>
<evidence type="ECO:0000256" key="2">
    <source>
        <dbReference type="ARBA" id="ARBA00004651"/>
    </source>
</evidence>
<comment type="caution">
    <text evidence="12">The sequence shown here is derived from an EMBL/GenBank/DDBJ whole genome shotgun (WGS) entry which is preliminary data.</text>
</comment>
<evidence type="ECO:0000313" key="13">
    <source>
        <dbReference type="Proteomes" id="UP001321047"/>
    </source>
</evidence>
<dbReference type="Pfam" id="PF03186">
    <property type="entry name" value="CobD_Cbib"/>
    <property type="match status" value="1"/>
</dbReference>
<keyword evidence="7 11" id="KW-0169">Cobalamin biosynthesis</keyword>
<dbReference type="GO" id="GO:0009236">
    <property type="term" value="P:cobalamin biosynthetic process"/>
    <property type="evidence" value="ECO:0007669"/>
    <property type="project" value="UniProtKB-UniRule"/>
</dbReference>
<comment type="caution">
    <text evidence="11">Lacks conserved residue(s) required for the propagation of feature annotation.</text>
</comment>
<dbReference type="EMBL" id="JAOPJZ010000003">
    <property type="protein sequence ID" value="MCU4751538.1"/>
    <property type="molecule type" value="Genomic_DNA"/>
</dbReference>
<dbReference type="PANTHER" id="PTHR34308">
    <property type="entry name" value="COBALAMIN BIOSYNTHESIS PROTEIN CBIB"/>
    <property type="match status" value="1"/>
</dbReference>
<evidence type="ECO:0000256" key="9">
    <source>
        <dbReference type="ARBA" id="ARBA00022989"/>
    </source>
</evidence>
<feature type="transmembrane region" description="Helical" evidence="11">
    <location>
        <begin position="281"/>
        <end position="302"/>
    </location>
</feature>
<evidence type="ECO:0000256" key="4">
    <source>
        <dbReference type="ARBA" id="ARBA00006263"/>
    </source>
</evidence>
<keyword evidence="9 11" id="KW-1133">Transmembrane helix</keyword>
<evidence type="ECO:0000313" key="12">
    <source>
        <dbReference type="EMBL" id="MCU4751538.1"/>
    </source>
</evidence>
<dbReference type="GO" id="GO:0005886">
    <property type="term" value="C:plasma membrane"/>
    <property type="evidence" value="ECO:0007669"/>
    <property type="project" value="UniProtKB-SubCell"/>
</dbReference>
<dbReference type="RefSeq" id="WP_342807431.1">
    <property type="nucleotide sequence ID" value="NZ_JAOPJZ010000003.1"/>
</dbReference>
<comment type="similarity">
    <text evidence="4 11">Belongs to the CobD/CbiB family.</text>
</comment>
<dbReference type="NCBIfam" id="TIGR00380">
    <property type="entry name" value="cobal_cbiB"/>
    <property type="match status" value="1"/>
</dbReference>
<evidence type="ECO:0000256" key="3">
    <source>
        <dbReference type="ARBA" id="ARBA00004953"/>
    </source>
</evidence>
<name>A0AAP2Z7A5_9EURY</name>
<dbReference type="GO" id="GO:0048472">
    <property type="term" value="F:threonine-phosphate decarboxylase activity"/>
    <property type="evidence" value="ECO:0007669"/>
    <property type="project" value="InterPro"/>
</dbReference>
<comment type="pathway">
    <text evidence="3 11">Cofactor biosynthesis; adenosylcobalamin biosynthesis.</text>
</comment>
<proteinExistence type="inferred from homology"/>
<keyword evidence="13" id="KW-1185">Reference proteome</keyword>
<gene>
    <name evidence="12" type="primary">cbiB</name>
    <name evidence="11" type="synonym">cobD</name>
    <name evidence="12" type="ORF">OB919_06030</name>
</gene>
<dbReference type="InterPro" id="IPR004485">
    <property type="entry name" value="Cobalamin_biosynth_CobD/CbiB"/>
</dbReference>
<dbReference type="GO" id="GO:0015420">
    <property type="term" value="F:ABC-type vitamin B12 transporter activity"/>
    <property type="evidence" value="ECO:0007669"/>
    <property type="project" value="UniProtKB-UniRule"/>
</dbReference>
<protein>
    <recommendedName>
        <fullName evidence="5 11">Probable cobalamin biosynthesis protein CobD</fullName>
    </recommendedName>
</protein>
<feature type="transmembrane region" description="Helical" evidence="11">
    <location>
        <begin position="314"/>
        <end position="335"/>
    </location>
</feature>
<keyword evidence="8 11" id="KW-0812">Transmembrane</keyword>